<dbReference type="SUPFAM" id="SSF53335">
    <property type="entry name" value="S-adenosyl-L-methionine-dependent methyltransferases"/>
    <property type="match status" value="1"/>
</dbReference>
<organism evidence="1 2">
    <name type="scientific">Amphiplicatus metriothermophilus</name>
    <dbReference type="NCBI Taxonomy" id="1519374"/>
    <lineage>
        <taxon>Bacteria</taxon>
        <taxon>Pseudomonadati</taxon>
        <taxon>Pseudomonadota</taxon>
        <taxon>Alphaproteobacteria</taxon>
        <taxon>Parvularculales</taxon>
        <taxon>Parvularculaceae</taxon>
        <taxon>Amphiplicatus</taxon>
    </lineage>
</organism>
<keyword evidence="2" id="KW-1185">Reference proteome</keyword>
<evidence type="ECO:0000313" key="1">
    <source>
        <dbReference type="EMBL" id="SNT73728.1"/>
    </source>
</evidence>
<dbReference type="Gene3D" id="3.40.50.150">
    <property type="entry name" value="Vaccinia Virus protein VP39"/>
    <property type="match status" value="1"/>
</dbReference>
<evidence type="ECO:0000313" key="2">
    <source>
        <dbReference type="Proteomes" id="UP000198346"/>
    </source>
</evidence>
<dbReference type="EMBL" id="FZQA01000003">
    <property type="protein sequence ID" value="SNT73728.1"/>
    <property type="molecule type" value="Genomic_DNA"/>
</dbReference>
<accession>A0A239PUC2</accession>
<dbReference type="Proteomes" id="UP000198346">
    <property type="component" value="Unassembled WGS sequence"/>
</dbReference>
<protein>
    <submittedName>
        <fullName evidence="1">Nodulation-related protein NoeA</fullName>
    </submittedName>
</protein>
<name>A0A239PUC2_9PROT</name>
<gene>
    <name evidence="1" type="ORF">SAMN06297382_1962</name>
</gene>
<dbReference type="InterPro" id="IPR029063">
    <property type="entry name" value="SAM-dependent_MTases_sf"/>
</dbReference>
<dbReference type="AlphaFoldDB" id="A0A239PUC2"/>
<proteinExistence type="predicted"/>
<reference evidence="1 2" key="1">
    <citation type="submission" date="2017-07" db="EMBL/GenBank/DDBJ databases">
        <authorList>
            <person name="Sun Z.S."/>
            <person name="Albrecht U."/>
            <person name="Echele G."/>
            <person name="Lee C.C."/>
        </authorList>
    </citation>
    <scope>NUCLEOTIDE SEQUENCE [LARGE SCALE GENOMIC DNA]</scope>
    <source>
        <strain evidence="1 2">CGMCC 1.12710</strain>
    </source>
</reference>
<dbReference type="RefSeq" id="WP_183234052.1">
    <property type="nucleotide sequence ID" value="NZ_FZQA01000003.1"/>
</dbReference>
<dbReference type="CDD" id="cd02440">
    <property type="entry name" value="AdoMet_MTases"/>
    <property type="match status" value="1"/>
</dbReference>
<sequence length="478" mass="53774">MKVEPASFRDPAGRIFYKHGRVFRAISDEAVNDFIFSHSNAILKKLIAEGGIIESFETPAKSLGGIEANWARIVEHPKLPFISYPYEWSFSLLQRAALHHLDLQMDLLPAGVSLSDATAYNVQFVGVNPIFIDSLSFRKYVEGEYWTAHRQFCQQFLNPLLLCAYCGVAHNEWFRGAVEGIATESLARLMPWRRRFSWRVLAHVILPAALQKRDAGAARESLARPFPRHAYLGMLKQLRAWIEGLTPKGARNTIWADYAHNNSYQENEYATKADRIASFASRVRPRLMLDFGCNTGEFSEIALKNGAKSVVGFDFDHGALEGAYRRAVDRDLEFLPLHQDAANPSPGSGWRGAERADLQQRCENADGLIALAFIHHLAIGRNIPLDQLTDWLVGLAPRGIIEFTPKADPMVQRLLSLRKDIFPDYTLERFASLVSERARIVARDTVTSTGRTLFEYELTCSPDCPRSEVESVPGLVLL</sequence>